<dbReference type="GO" id="GO:0016747">
    <property type="term" value="F:acyltransferase activity, transferring groups other than amino-acyl groups"/>
    <property type="evidence" value="ECO:0007669"/>
    <property type="project" value="InterPro"/>
</dbReference>
<dbReference type="InterPro" id="IPR050879">
    <property type="entry name" value="Acyltransferase_3"/>
</dbReference>
<evidence type="ECO:0000256" key="5">
    <source>
        <dbReference type="ARBA" id="ARBA00022692"/>
    </source>
</evidence>
<comment type="caution">
    <text evidence="11">The sequence shown here is derived from an EMBL/GenBank/DDBJ whole genome shotgun (WGS) entry which is preliminary data.</text>
</comment>
<evidence type="ECO:0000256" key="6">
    <source>
        <dbReference type="ARBA" id="ARBA00022989"/>
    </source>
</evidence>
<dbReference type="PATRIC" id="fig|911238.3.peg.2337"/>
<feature type="transmembrane region" description="Helical" evidence="9">
    <location>
        <begin position="239"/>
        <end position="262"/>
    </location>
</feature>
<evidence type="ECO:0000256" key="8">
    <source>
        <dbReference type="ARBA" id="ARBA00023315"/>
    </source>
</evidence>
<comment type="subcellular location">
    <subcellularLocation>
        <location evidence="1">Cell membrane</location>
        <topology evidence="1">Multi-pass membrane protein</topology>
    </subcellularLocation>
</comment>
<feature type="transmembrane region" description="Helical" evidence="9">
    <location>
        <begin position="377"/>
        <end position="400"/>
    </location>
</feature>
<evidence type="ECO:0000256" key="7">
    <source>
        <dbReference type="ARBA" id="ARBA00023136"/>
    </source>
</evidence>
<evidence type="ECO:0000313" key="11">
    <source>
        <dbReference type="EMBL" id="EHJ06672.1"/>
    </source>
</evidence>
<organism evidence="11 12">
    <name type="scientific">Staphylococcus simiae CCM 7213 = CCUG 51256</name>
    <dbReference type="NCBI Taxonomy" id="911238"/>
    <lineage>
        <taxon>Bacteria</taxon>
        <taxon>Bacillati</taxon>
        <taxon>Bacillota</taxon>
        <taxon>Bacilli</taxon>
        <taxon>Bacillales</taxon>
        <taxon>Staphylococcaceae</taxon>
        <taxon>Staphylococcus</taxon>
    </lineage>
</organism>
<keyword evidence="12" id="KW-1185">Reference proteome</keyword>
<sequence>MNKKLPKDDIKHYPSRYMPGLDGLRAIAVIAIIIYHLNKQWLSGGFLGVDTFFVISGYLITSLLLKEYEETGIIRLKRFWIRRIKRLLPALMVVLMTVGTLTLCLKPSEIIRVKHDIYAVLLYVSNWWYIARDVDYFEQFSFVPLKHLWSLAIEEQFYLFFPFILIMLLLLTRKKYIVGIICFVISLLSLGLMLYYNEIHLSQSRIYFGTDTRLQTLLLGVVLAFLWPPFKLKQQPPTFIKYTIDIFGFIGFSFLVFLFFVIHDDSHRLYDGGFYIVSTMTLLVIASVVHPSTLFAKILSNPVLVYIGHRSYSLYLWHYPVISFVHSYFIDGQMPKYVYIIDIIVTFILAEVSYRWIETPFRTNGLKAVTWRSTNVIPFIRGLAMILLLIPFIFLICGAFDKYGKDDINTKAHSFNTDLEDKYLVELLPLNKIRIDGVEDDTTEKSSNDQYKNLAPLLIGDSVMVDIGESFKSTVPKAKIDGKVGRQLYQTLPLVKSNYGNYKKADQQVILELGTNGDFTVQQLDQLLNQFGKAQIYLVNTRVPRFYEAHVNKLLANAAKKRKNVTLIDWYKKSRGHSEYFAPDGVHLEQKGVKALKDEILTAIKDKK</sequence>
<evidence type="ECO:0000256" key="4">
    <source>
        <dbReference type="ARBA" id="ARBA00022679"/>
    </source>
</evidence>
<dbReference type="Gene3D" id="3.40.50.1110">
    <property type="entry name" value="SGNH hydrolase"/>
    <property type="match status" value="1"/>
</dbReference>
<feature type="transmembrane region" description="Helical" evidence="9">
    <location>
        <begin position="312"/>
        <end position="330"/>
    </location>
</feature>
<dbReference type="InterPro" id="IPR036514">
    <property type="entry name" value="SGNH_hydro_sf"/>
</dbReference>
<dbReference type="EMBL" id="AEUN01000558">
    <property type="protein sequence ID" value="EHJ06672.1"/>
    <property type="molecule type" value="Genomic_DNA"/>
</dbReference>
<evidence type="ECO:0000313" key="12">
    <source>
        <dbReference type="Proteomes" id="UP000005413"/>
    </source>
</evidence>
<keyword evidence="4" id="KW-0808">Transferase</keyword>
<dbReference type="CDD" id="cd01840">
    <property type="entry name" value="SGNH_hydrolase_yrhL_like"/>
    <property type="match status" value="1"/>
</dbReference>
<evidence type="ECO:0000259" key="10">
    <source>
        <dbReference type="Pfam" id="PF01757"/>
    </source>
</evidence>
<dbReference type="PANTHER" id="PTHR23028:SF53">
    <property type="entry name" value="ACYL_TRANSF_3 DOMAIN-CONTAINING PROTEIN"/>
    <property type="match status" value="1"/>
</dbReference>
<keyword evidence="6 9" id="KW-1133">Transmembrane helix</keyword>
<name>G5JMB3_9STAP</name>
<accession>G5JMB3</accession>
<feature type="transmembrane region" description="Helical" evidence="9">
    <location>
        <begin position="86"/>
        <end position="105"/>
    </location>
</feature>
<feature type="transmembrane region" description="Helical" evidence="9">
    <location>
        <begin position="274"/>
        <end position="292"/>
    </location>
</feature>
<dbReference type="Proteomes" id="UP000005413">
    <property type="component" value="Unassembled WGS sequence"/>
</dbReference>
<keyword evidence="7 9" id="KW-0472">Membrane</keyword>
<feature type="domain" description="Acyltransferase 3" evidence="10">
    <location>
        <begin position="19"/>
        <end position="349"/>
    </location>
</feature>
<gene>
    <name evidence="11" type="ORF">SS7213T_13192</name>
</gene>
<feature type="transmembrane region" description="Helical" evidence="9">
    <location>
        <begin position="337"/>
        <end position="357"/>
    </location>
</feature>
<evidence type="ECO:0000256" key="3">
    <source>
        <dbReference type="ARBA" id="ARBA00022475"/>
    </source>
</evidence>
<dbReference type="FunFam" id="3.40.50.1110:FF:000006">
    <property type="entry name" value="O-acetyltransferase OatA"/>
    <property type="match status" value="1"/>
</dbReference>
<proteinExistence type="inferred from homology"/>
<dbReference type="SUPFAM" id="SSF52266">
    <property type="entry name" value="SGNH hydrolase"/>
    <property type="match status" value="1"/>
</dbReference>
<keyword evidence="5 9" id="KW-0812">Transmembrane</keyword>
<dbReference type="RefSeq" id="WP_002465311.1">
    <property type="nucleotide sequence ID" value="NZ_AEUN01000558.1"/>
</dbReference>
<keyword evidence="3" id="KW-1003">Cell membrane</keyword>
<feature type="transmembrane region" description="Helical" evidence="9">
    <location>
        <begin position="21"/>
        <end position="38"/>
    </location>
</feature>
<dbReference type="GO" id="GO:0005886">
    <property type="term" value="C:plasma membrane"/>
    <property type="evidence" value="ECO:0007669"/>
    <property type="project" value="UniProtKB-SubCell"/>
</dbReference>
<evidence type="ECO:0000256" key="9">
    <source>
        <dbReference type="SAM" id="Phobius"/>
    </source>
</evidence>
<dbReference type="Pfam" id="PF01757">
    <property type="entry name" value="Acyl_transf_3"/>
    <property type="match status" value="1"/>
</dbReference>
<keyword evidence="8" id="KW-0012">Acyltransferase</keyword>
<reference evidence="11 12" key="1">
    <citation type="journal article" date="2012" name="BMC Genomics">
        <title>Comparative genomic analysis of the genus Staphylococcus including Staphylococcus aureus and its newly described sister species Staphylococcus simiae.</title>
        <authorList>
            <person name="Suzuki H."/>
            <person name="Lefebure T."/>
            <person name="Pavinski Bitar P."/>
            <person name="Stanhope M.J."/>
        </authorList>
    </citation>
    <scope>NUCLEOTIDE SEQUENCE [LARGE SCALE GENOMIC DNA]</scope>
    <source>
        <strain evidence="11 12">CCM 7213</strain>
    </source>
</reference>
<evidence type="ECO:0000256" key="2">
    <source>
        <dbReference type="ARBA" id="ARBA00007400"/>
    </source>
</evidence>
<evidence type="ECO:0000256" key="1">
    <source>
        <dbReference type="ARBA" id="ARBA00004651"/>
    </source>
</evidence>
<protein>
    <recommendedName>
        <fullName evidence="10">Acyltransferase 3 domain-containing protein</fullName>
    </recommendedName>
</protein>
<dbReference type="InterPro" id="IPR002656">
    <property type="entry name" value="Acyl_transf_3_dom"/>
</dbReference>
<feature type="transmembrane region" description="Helical" evidence="9">
    <location>
        <begin position="44"/>
        <end position="65"/>
    </location>
</feature>
<dbReference type="GO" id="GO:0009103">
    <property type="term" value="P:lipopolysaccharide biosynthetic process"/>
    <property type="evidence" value="ECO:0007669"/>
    <property type="project" value="TreeGrafter"/>
</dbReference>
<dbReference type="AlphaFoldDB" id="G5JMB3"/>
<feature type="transmembrane region" description="Helical" evidence="9">
    <location>
        <begin position="148"/>
        <end position="170"/>
    </location>
</feature>
<comment type="similarity">
    <text evidence="2">Belongs to the acyltransferase 3 family.</text>
</comment>
<feature type="transmembrane region" description="Helical" evidence="9">
    <location>
        <begin position="176"/>
        <end position="196"/>
    </location>
</feature>
<dbReference type="PANTHER" id="PTHR23028">
    <property type="entry name" value="ACETYLTRANSFERASE"/>
    <property type="match status" value="1"/>
</dbReference>